<reference evidence="10 11" key="1">
    <citation type="submission" date="2019-03" db="EMBL/GenBank/DDBJ databases">
        <title>Genomics of glacier-inhabiting Cryobacterium strains.</title>
        <authorList>
            <person name="Liu Q."/>
            <person name="Xin Y.-H."/>
        </authorList>
    </citation>
    <scope>NUCLEOTIDE SEQUENCE [LARGE SCALE GENOMIC DNA]</scope>
    <source>
        <strain evidence="10 11">Sr36</strain>
    </source>
</reference>
<accession>A0A4R9AP60</accession>
<dbReference type="GO" id="GO:0009103">
    <property type="term" value="P:lipopolysaccharide biosynthetic process"/>
    <property type="evidence" value="ECO:0007669"/>
    <property type="project" value="TreeGrafter"/>
</dbReference>
<dbReference type="AlphaFoldDB" id="A0A4R9AP60"/>
<keyword evidence="3 10" id="KW-0808">Transferase</keyword>
<keyword evidence="4 8" id="KW-0812">Transmembrane</keyword>
<evidence type="ECO:0000256" key="5">
    <source>
        <dbReference type="ARBA" id="ARBA00022989"/>
    </source>
</evidence>
<evidence type="ECO:0000313" key="11">
    <source>
        <dbReference type="Proteomes" id="UP000298154"/>
    </source>
</evidence>
<dbReference type="InterPro" id="IPR036514">
    <property type="entry name" value="SGNH_hydro_sf"/>
</dbReference>
<evidence type="ECO:0000256" key="2">
    <source>
        <dbReference type="ARBA" id="ARBA00022475"/>
    </source>
</evidence>
<keyword evidence="2" id="KW-1003">Cell membrane</keyword>
<dbReference type="Pfam" id="PF01757">
    <property type="entry name" value="Acyl_transf_3"/>
    <property type="match status" value="1"/>
</dbReference>
<evidence type="ECO:0000256" key="7">
    <source>
        <dbReference type="ARBA" id="ARBA00023315"/>
    </source>
</evidence>
<dbReference type="GO" id="GO:0005886">
    <property type="term" value="C:plasma membrane"/>
    <property type="evidence" value="ECO:0007669"/>
    <property type="project" value="UniProtKB-SubCell"/>
</dbReference>
<feature type="transmembrane region" description="Helical" evidence="8">
    <location>
        <begin position="113"/>
        <end position="132"/>
    </location>
</feature>
<feature type="transmembrane region" description="Helical" evidence="8">
    <location>
        <begin position="450"/>
        <end position="472"/>
    </location>
</feature>
<evidence type="ECO:0000313" key="10">
    <source>
        <dbReference type="EMBL" id="TFD66870.1"/>
    </source>
</evidence>
<keyword evidence="6 8" id="KW-0472">Membrane</keyword>
<evidence type="ECO:0000256" key="1">
    <source>
        <dbReference type="ARBA" id="ARBA00004651"/>
    </source>
</evidence>
<dbReference type="OrthoDB" id="3404679at2"/>
<feature type="domain" description="Acyltransferase 3" evidence="9">
    <location>
        <begin position="85"/>
        <end position="417"/>
    </location>
</feature>
<feature type="transmembrane region" description="Helical" evidence="8">
    <location>
        <begin position="277"/>
        <end position="293"/>
    </location>
</feature>
<evidence type="ECO:0000256" key="4">
    <source>
        <dbReference type="ARBA" id="ARBA00022692"/>
    </source>
</evidence>
<feature type="transmembrane region" description="Helical" evidence="8">
    <location>
        <begin position="305"/>
        <end position="324"/>
    </location>
</feature>
<dbReference type="Proteomes" id="UP000298154">
    <property type="component" value="Unassembled WGS sequence"/>
</dbReference>
<evidence type="ECO:0000256" key="8">
    <source>
        <dbReference type="SAM" id="Phobius"/>
    </source>
</evidence>
<feature type="transmembrane region" description="Helical" evidence="8">
    <location>
        <begin position="153"/>
        <end position="171"/>
    </location>
</feature>
<dbReference type="PANTHER" id="PTHR23028">
    <property type="entry name" value="ACETYLTRANSFERASE"/>
    <property type="match status" value="1"/>
</dbReference>
<organism evidence="10 11">
    <name type="scientific">Cryobacterium ruanii</name>
    <dbReference type="NCBI Taxonomy" id="1259197"/>
    <lineage>
        <taxon>Bacteria</taxon>
        <taxon>Bacillati</taxon>
        <taxon>Actinomycetota</taxon>
        <taxon>Actinomycetes</taxon>
        <taxon>Micrococcales</taxon>
        <taxon>Microbacteriaceae</taxon>
        <taxon>Cryobacterium</taxon>
    </lineage>
</organism>
<feature type="transmembrane region" description="Helical" evidence="8">
    <location>
        <begin position="214"/>
        <end position="237"/>
    </location>
</feature>
<dbReference type="SUPFAM" id="SSF52266">
    <property type="entry name" value="SGNH hydrolase"/>
    <property type="match status" value="1"/>
</dbReference>
<dbReference type="PANTHER" id="PTHR23028:SF53">
    <property type="entry name" value="ACYL_TRANSF_3 DOMAIN-CONTAINING PROTEIN"/>
    <property type="match status" value="1"/>
</dbReference>
<name>A0A4R9AP60_9MICO</name>
<dbReference type="InterPro" id="IPR050879">
    <property type="entry name" value="Acyltransferase_3"/>
</dbReference>
<evidence type="ECO:0000256" key="3">
    <source>
        <dbReference type="ARBA" id="ARBA00022679"/>
    </source>
</evidence>
<keyword evidence="11" id="KW-1185">Reference proteome</keyword>
<evidence type="ECO:0000256" key="6">
    <source>
        <dbReference type="ARBA" id="ARBA00023136"/>
    </source>
</evidence>
<feature type="transmembrane region" description="Helical" evidence="8">
    <location>
        <begin position="330"/>
        <end position="351"/>
    </location>
</feature>
<dbReference type="GO" id="GO:0016747">
    <property type="term" value="F:acyltransferase activity, transferring groups other than amino-acyl groups"/>
    <property type="evidence" value="ECO:0007669"/>
    <property type="project" value="InterPro"/>
</dbReference>
<dbReference type="CDD" id="cd01840">
    <property type="entry name" value="SGNH_hydrolase_yrhL_like"/>
    <property type="match status" value="1"/>
</dbReference>
<comment type="subcellular location">
    <subcellularLocation>
        <location evidence="1">Cell membrane</location>
        <topology evidence="1">Multi-pass membrane protein</topology>
    </subcellularLocation>
</comment>
<evidence type="ECO:0000259" key="9">
    <source>
        <dbReference type="Pfam" id="PF01757"/>
    </source>
</evidence>
<proteinExistence type="predicted"/>
<feature type="transmembrane region" description="Helical" evidence="8">
    <location>
        <begin position="244"/>
        <end position="265"/>
    </location>
</feature>
<feature type="transmembrane region" description="Helical" evidence="8">
    <location>
        <begin position="402"/>
        <end position="421"/>
    </location>
</feature>
<keyword evidence="5 8" id="KW-1133">Transmembrane helix</keyword>
<gene>
    <name evidence="10" type="ORF">E3T47_06830</name>
</gene>
<dbReference type="InterPro" id="IPR002656">
    <property type="entry name" value="Acyl_transf_3_dom"/>
</dbReference>
<sequence length="697" mass="74196">MSGAGHKKIHEGKPRWHARVIVDGALWSTPKMSAKEISFPMPRSPLSFPFTGRTRSTTAAIGPENAPVLGPRDAPAIAPSGGRLAGLDGLRALAVIAVVLYHLFPAILPGGFIGVDVFFVISGFLITGLLVSEHTRTGRISLRRFWQRRARRLVPPLIPVILISCTLAFLIDGDVLVGLGAQLLGATTFGYNWVSIAGDASYFSVNEPELLRNLWSLAVEEQFYLVWPLLLLAVLLIRRPPVRLALVITLFVASALWMGVLYQPGSDPTRVYYGSDTHSFGLFAGAALALLLRRPSGHRNELPRLRPWLGGAAVLTIVAFAFWLPEDGAATYRGGLVAVSLATAVAIWAGVRGGRFGLLLDVAPMRYLGERSYGIYLWHWPVLVLLQLLWPASSPSGSLLPIGLLATVITLALAGVSYRWLELPIRRGGVRGSIRSVGALWTGPTRRRRLVAATAALSLLLVGGTTAAVVAAPAQTSAQLRIERGQRAMDAAARAAAQAAAAEAARQATEATTATSLADGPITAVGDSVMLASAPELQATFTGMTVDASVSRGMHSADDLLLALKAAGQLHPVVVIGLGTNGPITAGELTTILRILGPDRKLVLVNAYAERDWTAGVNAALAEFAEGNRRVELANWHDTIAGRLDLLAGDHVHPGPTGGQLYADEVRAALDRLAAVPPLPDSSWLLRDPDAPRTPFR</sequence>
<dbReference type="Gene3D" id="3.40.50.1110">
    <property type="entry name" value="SGNH hydrolase"/>
    <property type="match status" value="1"/>
</dbReference>
<comment type="caution">
    <text evidence="10">The sequence shown here is derived from an EMBL/GenBank/DDBJ whole genome shotgun (WGS) entry which is preliminary data.</text>
</comment>
<protein>
    <submittedName>
        <fullName evidence="10">Acetyltransferase</fullName>
    </submittedName>
</protein>
<keyword evidence="7" id="KW-0012">Acyltransferase</keyword>
<feature type="transmembrane region" description="Helical" evidence="8">
    <location>
        <begin position="372"/>
        <end position="390"/>
    </location>
</feature>
<dbReference type="EMBL" id="SOHK01000009">
    <property type="protein sequence ID" value="TFD66870.1"/>
    <property type="molecule type" value="Genomic_DNA"/>
</dbReference>